<dbReference type="Gene3D" id="3.40.50.2300">
    <property type="match status" value="2"/>
</dbReference>
<dbReference type="SMART" id="SM00345">
    <property type="entry name" value="HTH_GNTR"/>
    <property type="match status" value="1"/>
</dbReference>
<dbReference type="Gene3D" id="1.10.10.10">
    <property type="entry name" value="Winged helix-like DNA-binding domain superfamily/Winged helix DNA-binding domain"/>
    <property type="match status" value="1"/>
</dbReference>
<evidence type="ECO:0000256" key="1">
    <source>
        <dbReference type="ARBA" id="ARBA00022491"/>
    </source>
</evidence>
<sequence length="374" mass="42483">MKSKKNPLYIMVRDYIKDQIESGKLKPKDQIPTEMELMNHFQVSRVTVTAAIKQLVEEGLVYRLAGKGTYVKAEDHLLPQPDKPSTILKPKSTIGFIMRPASNLFTYRLLVGIEEACRRDGFRLLVRSSLNQDDEVKAIEDMFEFGVKGLIIQPLDGETYNSAILKLKLNKFPFVLVDRYLPGINTNAVISDNYSGGVKATEYLADIGHRTIGLISYQKSIATSLEDRFQGYLEVVKRKKLPVQPHHWLTHIQDDEMVNDPIRTVRIVEEWFAIHRDITAIFALQPYVAIAVTEAAHKLGLRIPEDISIVSFDNTVNNQIQQNSYTYIEQNLELIGRESVELLKKAISDPSITEHIKIPISLVEGQSTLPFVHQ</sequence>
<reference evidence="6 7" key="1">
    <citation type="journal article" date="2023" name="Genome Announc.">
        <title>Pan-Genome Analyses of the Genus Cohnella and Proposal of the Novel Species Cohnella silvisoli sp. nov., Isolated from Forest Soil.</title>
        <authorList>
            <person name="Wang C."/>
            <person name="Mao L."/>
            <person name="Bao G."/>
            <person name="Zhu H."/>
        </authorList>
    </citation>
    <scope>NUCLEOTIDE SEQUENCE [LARGE SCALE GENOMIC DNA]</scope>
    <source>
        <strain evidence="6 7">NL03-T5-1</strain>
    </source>
</reference>
<dbReference type="RefSeq" id="WP_232182578.1">
    <property type="nucleotide sequence ID" value="NZ_JAIOAP010000001.1"/>
</dbReference>
<keyword evidence="1" id="KW-0678">Repressor</keyword>
<dbReference type="Pfam" id="PF00392">
    <property type="entry name" value="GntR"/>
    <property type="match status" value="1"/>
</dbReference>
<comment type="caution">
    <text evidence="6">The sequence shown here is derived from an EMBL/GenBank/DDBJ whole genome shotgun (WGS) entry which is preliminary data.</text>
</comment>
<dbReference type="PROSITE" id="PS50949">
    <property type="entry name" value="HTH_GNTR"/>
    <property type="match status" value="1"/>
</dbReference>
<accession>A0ABV1KN69</accession>
<evidence type="ECO:0000256" key="2">
    <source>
        <dbReference type="ARBA" id="ARBA00023015"/>
    </source>
</evidence>
<evidence type="ECO:0000259" key="5">
    <source>
        <dbReference type="PROSITE" id="PS50949"/>
    </source>
</evidence>
<dbReference type="PANTHER" id="PTHR30146:SF95">
    <property type="entry name" value="RIBOSE OPERON REPRESSOR"/>
    <property type="match status" value="1"/>
</dbReference>
<dbReference type="EMBL" id="JASKHM010000001">
    <property type="protein sequence ID" value="MEQ4481046.1"/>
    <property type="molecule type" value="Genomic_DNA"/>
</dbReference>
<keyword evidence="4" id="KW-0804">Transcription</keyword>
<dbReference type="SUPFAM" id="SSF53822">
    <property type="entry name" value="Periplasmic binding protein-like I"/>
    <property type="match status" value="1"/>
</dbReference>
<dbReference type="SUPFAM" id="SSF46785">
    <property type="entry name" value="Winged helix' DNA-binding domain"/>
    <property type="match status" value="1"/>
</dbReference>
<keyword evidence="3" id="KW-0238">DNA-binding</keyword>
<keyword evidence="7" id="KW-1185">Reference proteome</keyword>
<gene>
    <name evidence="6" type="ORF">QJS35_01415</name>
</gene>
<dbReference type="InterPro" id="IPR028082">
    <property type="entry name" value="Peripla_BP_I"/>
</dbReference>
<dbReference type="Pfam" id="PF13377">
    <property type="entry name" value="Peripla_BP_3"/>
    <property type="match status" value="1"/>
</dbReference>
<evidence type="ECO:0000256" key="4">
    <source>
        <dbReference type="ARBA" id="ARBA00023163"/>
    </source>
</evidence>
<dbReference type="CDD" id="cd06267">
    <property type="entry name" value="PBP1_LacI_sugar_binding-like"/>
    <property type="match status" value="1"/>
</dbReference>
<dbReference type="PANTHER" id="PTHR30146">
    <property type="entry name" value="LACI-RELATED TRANSCRIPTIONAL REPRESSOR"/>
    <property type="match status" value="1"/>
</dbReference>
<dbReference type="InterPro" id="IPR036390">
    <property type="entry name" value="WH_DNA-bd_sf"/>
</dbReference>
<dbReference type="InterPro" id="IPR000524">
    <property type="entry name" value="Tscrpt_reg_HTH_GntR"/>
</dbReference>
<organism evidence="6 7">
    <name type="scientific">Cohnella silvisoli</name>
    <dbReference type="NCBI Taxonomy" id="2873699"/>
    <lineage>
        <taxon>Bacteria</taxon>
        <taxon>Bacillati</taxon>
        <taxon>Bacillota</taxon>
        <taxon>Bacilli</taxon>
        <taxon>Bacillales</taxon>
        <taxon>Paenibacillaceae</taxon>
        <taxon>Cohnella</taxon>
    </lineage>
</organism>
<evidence type="ECO:0000313" key="6">
    <source>
        <dbReference type="EMBL" id="MEQ4481046.1"/>
    </source>
</evidence>
<proteinExistence type="predicted"/>
<protein>
    <submittedName>
        <fullName evidence="6">GntR family transcriptional regulator</fullName>
    </submittedName>
</protein>
<evidence type="ECO:0000256" key="3">
    <source>
        <dbReference type="ARBA" id="ARBA00023125"/>
    </source>
</evidence>
<dbReference type="PRINTS" id="PR00035">
    <property type="entry name" value="HTHGNTR"/>
</dbReference>
<dbReference type="InterPro" id="IPR036388">
    <property type="entry name" value="WH-like_DNA-bd_sf"/>
</dbReference>
<evidence type="ECO:0000313" key="7">
    <source>
        <dbReference type="Proteomes" id="UP001493487"/>
    </source>
</evidence>
<name>A0ABV1KN69_9BACL</name>
<keyword evidence="2" id="KW-0805">Transcription regulation</keyword>
<dbReference type="InterPro" id="IPR046335">
    <property type="entry name" value="LacI/GalR-like_sensor"/>
</dbReference>
<dbReference type="Proteomes" id="UP001493487">
    <property type="component" value="Unassembled WGS sequence"/>
</dbReference>
<feature type="domain" description="HTH gntR-type" evidence="5">
    <location>
        <begin position="6"/>
        <end position="74"/>
    </location>
</feature>
<dbReference type="CDD" id="cd07377">
    <property type="entry name" value="WHTH_GntR"/>
    <property type="match status" value="1"/>
</dbReference>